<dbReference type="EMBL" id="GBRH01268360">
    <property type="protein sequence ID" value="JAD29535.1"/>
    <property type="molecule type" value="Transcribed_RNA"/>
</dbReference>
<name>A0A0A8YYG3_ARUDO</name>
<proteinExistence type="predicted"/>
<organism evidence="2">
    <name type="scientific">Arundo donax</name>
    <name type="common">Giant reed</name>
    <name type="synonym">Donax arundinaceus</name>
    <dbReference type="NCBI Taxonomy" id="35708"/>
    <lineage>
        <taxon>Eukaryota</taxon>
        <taxon>Viridiplantae</taxon>
        <taxon>Streptophyta</taxon>
        <taxon>Embryophyta</taxon>
        <taxon>Tracheophyta</taxon>
        <taxon>Spermatophyta</taxon>
        <taxon>Magnoliopsida</taxon>
        <taxon>Liliopsida</taxon>
        <taxon>Poales</taxon>
        <taxon>Poaceae</taxon>
        <taxon>PACMAD clade</taxon>
        <taxon>Arundinoideae</taxon>
        <taxon>Arundineae</taxon>
        <taxon>Arundo</taxon>
    </lineage>
</organism>
<dbReference type="AlphaFoldDB" id="A0A0A8YYG3"/>
<reference evidence="2" key="2">
    <citation type="journal article" date="2015" name="Data Brief">
        <title>Shoot transcriptome of the giant reed, Arundo donax.</title>
        <authorList>
            <person name="Barrero R.A."/>
            <person name="Guerrero F.D."/>
            <person name="Moolhuijzen P."/>
            <person name="Goolsby J.A."/>
            <person name="Tidwell J."/>
            <person name="Bellgard S.E."/>
            <person name="Bellgard M.I."/>
        </authorList>
    </citation>
    <scope>NUCLEOTIDE SEQUENCE</scope>
    <source>
        <tissue evidence="2">Shoot tissue taken approximately 20 cm above the soil surface</tissue>
    </source>
</reference>
<sequence>MTYGDAAAEVAALALVVGVVGGEYAYPSSSSSDDDDDLAAAAAGSGRRNWSSFL</sequence>
<protein>
    <submittedName>
        <fullName evidence="2">Uncharacterized protein</fullName>
    </submittedName>
</protein>
<reference evidence="2" key="1">
    <citation type="submission" date="2014-09" db="EMBL/GenBank/DDBJ databases">
        <authorList>
            <person name="Magalhaes I.L.F."/>
            <person name="Oliveira U."/>
            <person name="Santos F.R."/>
            <person name="Vidigal T.H.D.A."/>
            <person name="Brescovit A.D."/>
            <person name="Santos A.J."/>
        </authorList>
    </citation>
    <scope>NUCLEOTIDE SEQUENCE</scope>
    <source>
        <tissue evidence="2">Shoot tissue taken approximately 20 cm above the soil surface</tissue>
    </source>
</reference>
<feature type="region of interest" description="Disordered" evidence="1">
    <location>
        <begin position="27"/>
        <end position="54"/>
    </location>
</feature>
<evidence type="ECO:0000313" key="2">
    <source>
        <dbReference type="EMBL" id="JAD29535.1"/>
    </source>
</evidence>
<accession>A0A0A8YYG3</accession>
<evidence type="ECO:0000256" key="1">
    <source>
        <dbReference type="SAM" id="MobiDB-lite"/>
    </source>
</evidence>